<feature type="transmembrane region" description="Helical" evidence="6">
    <location>
        <begin position="173"/>
        <end position="193"/>
    </location>
</feature>
<dbReference type="GO" id="GO:0005783">
    <property type="term" value="C:endoplasmic reticulum"/>
    <property type="evidence" value="ECO:0007669"/>
    <property type="project" value="TreeGrafter"/>
</dbReference>
<keyword evidence="3 6" id="KW-1133">Transmembrane helix</keyword>
<dbReference type="GO" id="GO:0055088">
    <property type="term" value="P:lipid homeostasis"/>
    <property type="evidence" value="ECO:0007669"/>
    <property type="project" value="TreeGrafter"/>
</dbReference>
<feature type="transmembrane region" description="Helical" evidence="6">
    <location>
        <begin position="128"/>
        <end position="153"/>
    </location>
</feature>
<accession>A0AAW1QNA4</accession>
<evidence type="ECO:0000256" key="6">
    <source>
        <dbReference type="SAM" id="Phobius"/>
    </source>
</evidence>
<dbReference type="SMART" id="SM00724">
    <property type="entry name" value="TLC"/>
    <property type="match status" value="1"/>
</dbReference>
<proteinExistence type="predicted"/>
<dbReference type="Pfam" id="PF03798">
    <property type="entry name" value="TRAM_LAG1_CLN8"/>
    <property type="match status" value="1"/>
</dbReference>
<evidence type="ECO:0000256" key="3">
    <source>
        <dbReference type="ARBA" id="ARBA00022989"/>
    </source>
</evidence>
<organism evidence="8 9">
    <name type="scientific">Elliptochloris bilobata</name>
    <dbReference type="NCBI Taxonomy" id="381761"/>
    <lineage>
        <taxon>Eukaryota</taxon>
        <taxon>Viridiplantae</taxon>
        <taxon>Chlorophyta</taxon>
        <taxon>core chlorophytes</taxon>
        <taxon>Trebouxiophyceae</taxon>
        <taxon>Trebouxiophyceae incertae sedis</taxon>
        <taxon>Elliptochloris clade</taxon>
        <taxon>Elliptochloris</taxon>
    </lineage>
</organism>
<evidence type="ECO:0000256" key="1">
    <source>
        <dbReference type="ARBA" id="ARBA00004141"/>
    </source>
</evidence>
<reference evidence="8 9" key="1">
    <citation type="journal article" date="2024" name="Nat. Commun.">
        <title>Phylogenomics reveals the evolutionary origins of lichenization in chlorophyte algae.</title>
        <authorList>
            <person name="Puginier C."/>
            <person name="Libourel C."/>
            <person name="Otte J."/>
            <person name="Skaloud P."/>
            <person name="Haon M."/>
            <person name="Grisel S."/>
            <person name="Petersen M."/>
            <person name="Berrin J.G."/>
            <person name="Delaux P.M."/>
            <person name="Dal Grande F."/>
            <person name="Keller J."/>
        </authorList>
    </citation>
    <scope>NUCLEOTIDE SEQUENCE [LARGE SCALE GENOMIC DNA]</scope>
    <source>
        <strain evidence="8 9">SAG 245.80</strain>
    </source>
</reference>
<evidence type="ECO:0000256" key="2">
    <source>
        <dbReference type="ARBA" id="ARBA00022692"/>
    </source>
</evidence>
<dbReference type="Proteomes" id="UP001445335">
    <property type="component" value="Unassembled WGS sequence"/>
</dbReference>
<evidence type="ECO:0000313" key="9">
    <source>
        <dbReference type="Proteomes" id="UP001445335"/>
    </source>
</evidence>
<dbReference type="InterPro" id="IPR050846">
    <property type="entry name" value="TLCD"/>
</dbReference>
<dbReference type="InterPro" id="IPR006634">
    <property type="entry name" value="TLC-dom"/>
</dbReference>
<dbReference type="AlphaFoldDB" id="A0AAW1QNA4"/>
<protein>
    <recommendedName>
        <fullName evidence="7">TLC domain-containing protein</fullName>
    </recommendedName>
</protein>
<dbReference type="PANTHER" id="PTHR13439:SF0">
    <property type="entry name" value="TOPOISOMERASE I DAMAGE AFFECTED PROTEIN 4"/>
    <property type="match status" value="1"/>
</dbReference>
<comment type="subcellular location">
    <subcellularLocation>
        <location evidence="1">Membrane</location>
        <topology evidence="1">Multi-pass membrane protein</topology>
    </subcellularLocation>
</comment>
<keyword evidence="9" id="KW-1185">Reference proteome</keyword>
<name>A0AAW1QNA4_9CHLO</name>
<evidence type="ECO:0000256" key="5">
    <source>
        <dbReference type="PROSITE-ProRule" id="PRU00205"/>
    </source>
</evidence>
<feature type="transmembrane region" description="Helical" evidence="6">
    <location>
        <begin position="47"/>
        <end position="67"/>
    </location>
</feature>
<comment type="caution">
    <text evidence="8">The sequence shown here is derived from an EMBL/GenBank/DDBJ whole genome shotgun (WGS) entry which is preliminary data.</text>
</comment>
<feature type="transmembrane region" description="Helical" evidence="6">
    <location>
        <begin position="87"/>
        <end position="107"/>
    </location>
</feature>
<sequence>MGQPASNNSSFHSHICCLVPCAYVCLEESRGYSREQMVRGYTWAPDFYCRLFLGYLMYDLTSMLWHFKELGDPTAIIHHVIFASMSAYVLAHSIMAFPFAWLAFCEISTPSVNLRWHLAVTDHKDGWLYLYNGMLLLALFFVSRVLLYGSGLLHLATLRDVWAGPKANPNDKWVVAAFVAGYILNLYWFRAIAKAAQRALKRSKEA</sequence>
<evidence type="ECO:0000313" key="8">
    <source>
        <dbReference type="EMBL" id="KAK9822718.1"/>
    </source>
</evidence>
<dbReference type="GO" id="GO:0016020">
    <property type="term" value="C:membrane"/>
    <property type="evidence" value="ECO:0007669"/>
    <property type="project" value="UniProtKB-SubCell"/>
</dbReference>
<dbReference type="EMBL" id="JALJOU010000084">
    <property type="protein sequence ID" value="KAK9822718.1"/>
    <property type="molecule type" value="Genomic_DNA"/>
</dbReference>
<keyword evidence="4 5" id="KW-0472">Membrane</keyword>
<evidence type="ECO:0000256" key="4">
    <source>
        <dbReference type="ARBA" id="ARBA00023136"/>
    </source>
</evidence>
<dbReference type="PROSITE" id="PS50922">
    <property type="entry name" value="TLC"/>
    <property type="match status" value="1"/>
</dbReference>
<keyword evidence="2 5" id="KW-0812">Transmembrane</keyword>
<evidence type="ECO:0000259" key="7">
    <source>
        <dbReference type="PROSITE" id="PS50922"/>
    </source>
</evidence>
<gene>
    <name evidence="8" type="ORF">WJX81_008315</name>
</gene>
<dbReference type="PANTHER" id="PTHR13439">
    <property type="entry name" value="CT120 PROTEIN"/>
    <property type="match status" value="1"/>
</dbReference>
<feature type="domain" description="TLC" evidence="7">
    <location>
        <begin position="1"/>
        <end position="201"/>
    </location>
</feature>